<comment type="caution">
    <text evidence="1">The sequence shown here is derived from an EMBL/GenBank/DDBJ whole genome shotgun (WGS) entry which is preliminary data.</text>
</comment>
<dbReference type="EMBL" id="JAHQIW010004957">
    <property type="protein sequence ID" value="KAJ1364382.1"/>
    <property type="molecule type" value="Genomic_DNA"/>
</dbReference>
<dbReference type="AlphaFoldDB" id="A0AAD5MTK4"/>
<protein>
    <submittedName>
        <fullName evidence="1">Uncharacterized protein</fullName>
    </submittedName>
</protein>
<sequence>MPISTTQNKPLTMKDMLATDDLCHRKLKTSFIIQGYHIEMRRGIQQGVASASRLFIAALSNTKLT</sequence>
<dbReference type="Proteomes" id="UP001196413">
    <property type="component" value="Unassembled WGS sequence"/>
</dbReference>
<evidence type="ECO:0000313" key="2">
    <source>
        <dbReference type="Proteomes" id="UP001196413"/>
    </source>
</evidence>
<evidence type="ECO:0000313" key="1">
    <source>
        <dbReference type="EMBL" id="KAJ1364382.1"/>
    </source>
</evidence>
<gene>
    <name evidence="1" type="ORF">KIN20_024471</name>
</gene>
<reference evidence="1" key="1">
    <citation type="submission" date="2021-06" db="EMBL/GenBank/DDBJ databases">
        <title>Parelaphostrongylus tenuis whole genome reference sequence.</title>
        <authorList>
            <person name="Garwood T.J."/>
            <person name="Larsen P.A."/>
            <person name="Fountain-Jones N.M."/>
            <person name="Garbe J.R."/>
            <person name="Macchietto M.G."/>
            <person name="Kania S.A."/>
            <person name="Gerhold R.W."/>
            <person name="Richards J.E."/>
            <person name="Wolf T.M."/>
        </authorList>
    </citation>
    <scope>NUCLEOTIDE SEQUENCE</scope>
    <source>
        <strain evidence="1">MNPRO001-30</strain>
        <tissue evidence="1">Meninges</tissue>
    </source>
</reference>
<organism evidence="1 2">
    <name type="scientific">Parelaphostrongylus tenuis</name>
    <name type="common">Meningeal worm</name>
    <dbReference type="NCBI Taxonomy" id="148309"/>
    <lineage>
        <taxon>Eukaryota</taxon>
        <taxon>Metazoa</taxon>
        <taxon>Ecdysozoa</taxon>
        <taxon>Nematoda</taxon>
        <taxon>Chromadorea</taxon>
        <taxon>Rhabditida</taxon>
        <taxon>Rhabditina</taxon>
        <taxon>Rhabditomorpha</taxon>
        <taxon>Strongyloidea</taxon>
        <taxon>Metastrongylidae</taxon>
        <taxon>Parelaphostrongylus</taxon>
    </lineage>
</organism>
<name>A0AAD5MTK4_PARTN</name>
<accession>A0AAD5MTK4</accession>
<keyword evidence="2" id="KW-1185">Reference proteome</keyword>
<proteinExistence type="predicted"/>